<evidence type="ECO:0000259" key="3">
    <source>
        <dbReference type="Pfam" id="PF18184"/>
    </source>
</evidence>
<dbReference type="EMBL" id="JBHEZZ010000025">
    <property type="protein sequence ID" value="MFC1405967.1"/>
    <property type="molecule type" value="Genomic_DNA"/>
</dbReference>
<keyword evidence="5" id="KW-1185">Reference proteome</keyword>
<proteinExistence type="predicted"/>
<keyword evidence="1" id="KW-0472">Membrane</keyword>
<evidence type="ECO:0000259" key="2">
    <source>
        <dbReference type="Pfam" id="PF18181"/>
    </source>
</evidence>
<gene>
    <name evidence="4" type="ORF">ACEZDJ_32210</name>
</gene>
<accession>A0ABV6UX49</accession>
<protein>
    <submittedName>
        <fullName evidence="4">DUF4231 domain-containing protein</fullName>
    </submittedName>
</protein>
<dbReference type="RefSeq" id="WP_030249461.1">
    <property type="nucleotide sequence ID" value="NZ_JBHEZZ010000025.1"/>
</dbReference>
<evidence type="ECO:0000256" key="1">
    <source>
        <dbReference type="SAM" id="Phobius"/>
    </source>
</evidence>
<keyword evidence="1" id="KW-0812">Transmembrane</keyword>
<evidence type="ECO:0000313" key="5">
    <source>
        <dbReference type="Proteomes" id="UP001592528"/>
    </source>
</evidence>
<feature type="domain" description="SMODS and SLOG-associating 2TM effector" evidence="3">
    <location>
        <begin position="16"/>
        <end position="167"/>
    </location>
</feature>
<dbReference type="Pfam" id="PF18184">
    <property type="entry name" value="SLATT_3"/>
    <property type="match status" value="1"/>
</dbReference>
<feature type="transmembrane region" description="Helical" evidence="1">
    <location>
        <begin position="36"/>
        <end position="53"/>
    </location>
</feature>
<dbReference type="InterPro" id="IPR041116">
    <property type="entry name" value="SLATT_3"/>
</dbReference>
<dbReference type="Pfam" id="PF18181">
    <property type="entry name" value="SLATT_1"/>
    <property type="match status" value="1"/>
</dbReference>
<dbReference type="NCBIfam" id="NF033634">
    <property type="entry name" value="SLATT_1"/>
    <property type="match status" value="1"/>
</dbReference>
<dbReference type="InterPro" id="IPR040884">
    <property type="entry name" value="SLATT_1"/>
</dbReference>
<keyword evidence="1" id="KW-1133">Transmembrane helix</keyword>
<feature type="transmembrane region" description="Helical" evidence="1">
    <location>
        <begin position="59"/>
        <end position="80"/>
    </location>
</feature>
<dbReference type="Proteomes" id="UP001592528">
    <property type="component" value="Unassembled WGS sequence"/>
</dbReference>
<feature type="domain" description="SMODS and SLOG-associating 2TM effector" evidence="2">
    <location>
        <begin position="170"/>
        <end position="296"/>
    </location>
</feature>
<reference evidence="4 5" key="1">
    <citation type="submission" date="2024-09" db="EMBL/GenBank/DDBJ databases">
        <authorList>
            <person name="Lee S.D."/>
        </authorList>
    </citation>
    <scope>NUCLEOTIDE SEQUENCE [LARGE SCALE GENOMIC DNA]</scope>
    <source>
        <strain evidence="4 5">N1-5</strain>
    </source>
</reference>
<evidence type="ECO:0000313" key="4">
    <source>
        <dbReference type="EMBL" id="MFC1405967.1"/>
    </source>
</evidence>
<sequence length="304" mass="33947">MPNQDPPRNREAELLPDPFWAADLASLRGQDFALHWYRWQLGLTILAALFGALPEHRISGINVVPLISIACFAGAAGTALRLHRRAPQEQWYEGRSAAESVKALTWKFVVRAQPFDGPAEDADAIKRFDAMVRDIPFTFGDGPAPGPDSQINAEMRFHRGESLRRRRELYLSERVRAQRVWYLARADDCDQKVQLWGVGMAAVFAAGMLIAALEATALPQLRALGMVSACAAATTAWIQLKQYRPLGASYRLAARELDGIDIRLSRLDPDSPGAEAEWSLLAREAEDAISREHIVWRARSQHRV</sequence>
<organism evidence="4 5">
    <name type="scientific">Streptacidiphilus cavernicola</name>
    <dbReference type="NCBI Taxonomy" id="3342716"/>
    <lineage>
        <taxon>Bacteria</taxon>
        <taxon>Bacillati</taxon>
        <taxon>Actinomycetota</taxon>
        <taxon>Actinomycetes</taxon>
        <taxon>Kitasatosporales</taxon>
        <taxon>Streptomycetaceae</taxon>
        <taxon>Streptacidiphilus</taxon>
    </lineage>
</organism>
<feature type="transmembrane region" description="Helical" evidence="1">
    <location>
        <begin position="195"/>
        <end position="215"/>
    </location>
</feature>
<name>A0ABV6UX49_9ACTN</name>
<comment type="caution">
    <text evidence="4">The sequence shown here is derived from an EMBL/GenBank/DDBJ whole genome shotgun (WGS) entry which is preliminary data.</text>
</comment>
<dbReference type="NCBIfam" id="NF033610">
    <property type="entry name" value="SLATT_3"/>
    <property type="match status" value="1"/>
</dbReference>